<keyword evidence="1" id="KW-1133">Transmembrane helix</keyword>
<reference evidence="3" key="1">
    <citation type="journal article" date="2019" name="Int. J. Syst. Evol. Microbiol.">
        <title>The Global Catalogue of Microorganisms (GCM) 10K type strain sequencing project: providing services to taxonomists for standard genome sequencing and annotation.</title>
        <authorList>
            <consortium name="The Broad Institute Genomics Platform"/>
            <consortium name="The Broad Institute Genome Sequencing Center for Infectious Disease"/>
            <person name="Wu L."/>
            <person name="Ma J."/>
        </authorList>
    </citation>
    <scope>NUCLEOTIDE SEQUENCE [LARGE SCALE GENOMIC DNA]</scope>
    <source>
        <strain evidence="3">JCM 14304</strain>
    </source>
</reference>
<dbReference type="EMBL" id="BAAAND010000001">
    <property type="protein sequence ID" value="GAA1570732.1"/>
    <property type="molecule type" value="Genomic_DNA"/>
</dbReference>
<evidence type="ECO:0000256" key="1">
    <source>
        <dbReference type="SAM" id="Phobius"/>
    </source>
</evidence>
<name>A0ABP4NZB3_9ACTN</name>
<evidence type="ECO:0000313" key="2">
    <source>
        <dbReference type="EMBL" id="GAA1570732.1"/>
    </source>
</evidence>
<feature type="transmembrane region" description="Helical" evidence="1">
    <location>
        <begin position="21"/>
        <end position="44"/>
    </location>
</feature>
<evidence type="ECO:0000313" key="3">
    <source>
        <dbReference type="Proteomes" id="UP001500190"/>
    </source>
</evidence>
<organism evidence="2 3">
    <name type="scientific">Kribbella karoonensis</name>
    <dbReference type="NCBI Taxonomy" id="324851"/>
    <lineage>
        <taxon>Bacteria</taxon>
        <taxon>Bacillati</taxon>
        <taxon>Actinomycetota</taxon>
        <taxon>Actinomycetes</taxon>
        <taxon>Propionibacteriales</taxon>
        <taxon>Kribbellaceae</taxon>
        <taxon>Kribbella</taxon>
    </lineage>
</organism>
<proteinExistence type="predicted"/>
<comment type="caution">
    <text evidence="2">The sequence shown here is derived from an EMBL/GenBank/DDBJ whole genome shotgun (WGS) entry which is preliminary data.</text>
</comment>
<keyword evidence="1" id="KW-0472">Membrane</keyword>
<sequence length="49" mass="5050">MKTVTLDTPASRPTSVTVTEVTSATGIDLTGTILAAALVTYGIVRSRRG</sequence>
<dbReference type="Proteomes" id="UP001500190">
    <property type="component" value="Unassembled WGS sequence"/>
</dbReference>
<dbReference type="RefSeq" id="WP_344188482.1">
    <property type="nucleotide sequence ID" value="NZ_BAAAND010000001.1"/>
</dbReference>
<accession>A0ABP4NZB3</accession>
<keyword evidence="3" id="KW-1185">Reference proteome</keyword>
<gene>
    <name evidence="2" type="ORF">GCM10009742_11560</name>
</gene>
<protein>
    <submittedName>
        <fullName evidence="2">Uncharacterized protein</fullName>
    </submittedName>
</protein>
<keyword evidence="1" id="KW-0812">Transmembrane</keyword>